<name>A0A8T1TLK2_9STRA</name>
<gene>
    <name evidence="1" type="ORF">JG687_00018486</name>
</gene>
<proteinExistence type="predicted"/>
<comment type="caution">
    <text evidence="1">The sequence shown here is derived from an EMBL/GenBank/DDBJ whole genome shotgun (WGS) entry which is preliminary data.</text>
</comment>
<dbReference type="AlphaFoldDB" id="A0A8T1TLK2"/>
<evidence type="ECO:0000313" key="1">
    <source>
        <dbReference type="EMBL" id="KAG6943402.1"/>
    </source>
</evidence>
<sequence length="138" mass="15097">MSLLDMAAQICSQKLFDSRVLSRDMLKLHGDLSDASFEMCGALDERNLRYPDAVTARVNQICDCLRPNGELDVRALPGCPYSGIELISDTLAKAMCSKVAEVIESKFAGSPDIAGYSSGKSKPSPFLRCSPWNQNFTK</sequence>
<protein>
    <submittedName>
        <fullName evidence="1">Uncharacterized protein</fullName>
    </submittedName>
</protein>
<accession>A0A8T1TLK2</accession>
<reference evidence="1" key="1">
    <citation type="submission" date="2021-01" db="EMBL/GenBank/DDBJ databases">
        <title>Phytophthora aleatoria, a newly-described species from Pinus radiata is distinct from Phytophthora cactorum isolates based on comparative genomics.</title>
        <authorList>
            <person name="Mcdougal R."/>
            <person name="Panda P."/>
            <person name="Williams N."/>
            <person name="Studholme D.J."/>
        </authorList>
    </citation>
    <scope>NUCLEOTIDE SEQUENCE</scope>
    <source>
        <strain evidence="1">NZFS 3830</strain>
    </source>
</reference>
<evidence type="ECO:0000313" key="2">
    <source>
        <dbReference type="Proteomes" id="UP000688947"/>
    </source>
</evidence>
<organism evidence="1 2">
    <name type="scientific">Phytophthora cactorum</name>
    <dbReference type="NCBI Taxonomy" id="29920"/>
    <lineage>
        <taxon>Eukaryota</taxon>
        <taxon>Sar</taxon>
        <taxon>Stramenopiles</taxon>
        <taxon>Oomycota</taxon>
        <taxon>Peronosporomycetes</taxon>
        <taxon>Peronosporales</taxon>
        <taxon>Peronosporaceae</taxon>
        <taxon>Phytophthora</taxon>
    </lineage>
</organism>
<dbReference type="EMBL" id="JAENGZ010002568">
    <property type="protein sequence ID" value="KAG6943402.1"/>
    <property type="molecule type" value="Genomic_DNA"/>
</dbReference>
<dbReference type="Proteomes" id="UP000688947">
    <property type="component" value="Unassembled WGS sequence"/>
</dbReference>